<feature type="domain" description="Large ribosomal subunit protein uL6 alpha-beta" evidence="9">
    <location>
        <begin position="11"/>
        <end position="82"/>
    </location>
</feature>
<keyword evidence="4 6" id="KW-0689">Ribosomal protein</keyword>
<dbReference type="Pfam" id="PF00347">
    <property type="entry name" value="Ribosomal_L6"/>
    <property type="match status" value="2"/>
</dbReference>
<evidence type="ECO:0000256" key="5">
    <source>
        <dbReference type="ARBA" id="ARBA00023274"/>
    </source>
</evidence>
<dbReference type="PIRSF" id="PIRSF002162">
    <property type="entry name" value="Ribosomal_L6"/>
    <property type="match status" value="1"/>
</dbReference>
<dbReference type="HOGENOM" id="CLU_065464_1_2_12"/>
<evidence type="ECO:0000313" key="11">
    <source>
        <dbReference type="Proteomes" id="UP000030940"/>
    </source>
</evidence>
<evidence type="ECO:0000256" key="4">
    <source>
        <dbReference type="ARBA" id="ARBA00022980"/>
    </source>
</evidence>
<evidence type="ECO:0000313" key="10">
    <source>
        <dbReference type="EMBL" id="AJA90302.1"/>
    </source>
</evidence>
<organism evidence="10 11">
    <name type="scientific">Borreliella chilensis</name>
    <dbReference type="NCBI Taxonomy" id="1245910"/>
    <lineage>
        <taxon>Bacteria</taxon>
        <taxon>Pseudomonadati</taxon>
        <taxon>Spirochaetota</taxon>
        <taxon>Spirochaetia</taxon>
        <taxon>Spirochaetales</taxon>
        <taxon>Borreliaceae</taxon>
        <taxon>Borreliella</taxon>
    </lineage>
</organism>
<sequence length="180" mass="19900">MSRIGRLPIKIPDTVKIDVKDNLVTVEGARGKLVQNIKDSVNVKVENGSVIIDRVFNDKKAKAYHGLYRSLIFNMVKGVTEGFSKSLTINGIGYRAEQQGNSLFLNLGYSTQFEYVIPDGINIKLDGNTKISVEGIDKSKVGQVAAEIRSLKKPEPYKGKGIKYDTEVIRRKVGKSGVKK</sequence>
<dbReference type="PANTHER" id="PTHR11655">
    <property type="entry name" value="60S/50S RIBOSOMAL PROTEIN L6/L9"/>
    <property type="match status" value="1"/>
</dbReference>
<dbReference type="PANTHER" id="PTHR11655:SF14">
    <property type="entry name" value="LARGE RIBOSOMAL SUBUNIT PROTEIN UL6M"/>
    <property type="match status" value="1"/>
</dbReference>
<comment type="similarity">
    <text evidence="1 6 7">Belongs to the universal ribosomal protein uL6 family.</text>
</comment>
<dbReference type="NCBIfam" id="TIGR03654">
    <property type="entry name" value="L6_bact"/>
    <property type="match status" value="1"/>
</dbReference>
<dbReference type="EMBL" id="CP009910">
    <property type="protein sequence ID" value="AJA90302.1"/>
    <property type="molecule type" value="Genomic_DNA"/>
</dbReference>
<dbReference type="InterPro" id="IPR019906">
    <property type="entry name" value="Ribosomal_uL6_bac-type"/>
</dbReference>
<dbReference type="Proteomes" id="UP000030940">
    <property type="component" value="Chromosome"/>
</dbReference>
<dbReference type="GO" id="GO:0019843">
    <property type="term" value="F:rRNA binding"/>
    <property type="evidence" value="ECO:0007669"/>
    <property type="project" value="UniProtKB-UniRule"/>
</dbReference>
<dbReference type="STRING" id="1245910.OY14_02450"/>
<dbReference type="InterPro" id="IPR000702">
    <property type="entry name" value="Ribosomal_uL6-like"/>
</dbReference>
<comment type="function">
    <text evidence="6 8">This protein binds to the 23S rRNA, and is important in its secondary structure. It is located near the subunit interface in the base of the L7/L12 stalk, and near the tRNA binding site of the peptidyltransferase center.</text>
</comment>
<keyword evidence="3 6" id="KW-0694">RNA-binding</keyword>
<dbReference type="GO" id="GO:0022625">
    <property type="term" value="C:cytosolic large ribosomal subunit"/>
    <property type="evidence" value="ECO:0007669"/>
    <property type="project" value="UniProtKB-UniRule"/>
</dbReference>
<evidence type="ECO:0000256" key="6">
    <source>
        <dbReference type="HAMAP-Rule" id="MF_01365"/>
    </source>
</evidence>
<protein>
    <recommendedName>
        <fullName evidence="6">Large ribosomal subunit protein uL6</fullName>
    </recommendedName>
</protein>
<dbReference type="InterPro" id="IPR020040">
    <property type="entry name" value="Ribosomal_uL6_a/b-dom"/>
</dbReference>
<dbReference type="GO" id="GO:0002181">
    <property type="term" value="P:cytoplasmic translation"/>
    <property type="evidence" value="ECO:0007669"/>
    <property type="project" value="TreeGrafter"/>
</dbReference>
<dbReference type="PROSITE" id="PS00525">
    <property type="entry name" value="RIBOSOMAL_L6_1"/>
    <property type="match status" value="1"/>
</dbReference>
<dbReference type="FunFam" id="3.90.930.12:FF:000001">
    <property type="entry name" value="50S ribosomal protein L6"/>
    <property type="match status" value="1"/>
</dbReference>
<dbReference type="InterPro" id="IPR002358">
    <property type="entry name" value="Ribosomal_uL6_CS"/>
</dbReference>
<evidence type="ECO:0000256" key="8">
    <source>
        <dbReference type="RuleBase" id="RU003870"/>
    </source>
</evidence>
<dbReference type="PRINTS" id="PR00059">
    <property type="entry name" value="RIBOSOMALL6"/>
</dbReference>
<dbReference type="SUPFAM" id="SSF56053">
    <property type="entry name" value="Ribosomal protein L6"/>
    <property type="match status" value="2"/>
</dbReference>
<evidence type="ECO:0000256" key="2">
    <source>
        <dbReference type="ARBA" id="ARBA00022730"/>
    </source>
</evidence>
<keyword evidence="5 6" id="KW-0687">Ribonucleoprotein</keyword>
<keyword evidence="11" id="KW-1185">Reference proteome</keyword>
<proteinExistence type="inferred from homology"/>
<accession>A0A0A7V240</accession>
<keyword evidence="2 6" id="KW-0699">rRNA-binding</keyword>
<evidence type="ECO:0000259" key="9">
    <source>
        <dbReference type="Pfam" id="PF00347"/>
    </source>
</evidence>
<name>A0A0A7V240_9SPIR</name>
<evidence type="ECO:0000256" key="1">
    <source>
        <dbReference type="ARBA" id="ARBA00009356"/>
    </source>
</evidence>
<gene>
    <name evidence="6" type="primary">rplF</name>
    <name evidence="10" type="ORF">OY14_02450</name>
</gene>
<dbReference type="FunFam" id="3.90.930.12:FF:000002">
    <property type="entry name" value="50S ribosomal protein L6"/>
    <property type="match status" value="1"/>
</dbReference>
<dbReference type="KEGG" id="bchi:OY14_02450"/>
<evidence type="ECO:0000256" key="7">
    <source>
        <dbReference type="RuleBase" id="RU003869"/>
    </source>
</evidence>
<dbReference type="HAMAP" id="MF_01365_B">
    <property type="entry name" value="Ribosomal_uL6_B"/>
    <property type="match status" value="1"/>
</dbReference>
<dbReference type="GO" id="GO:0003735">
    <property type="term" value="F:structural constituent of ribosome"/>
    <property type="evidence" value="ECO:0007669"/>
    <property type="project" value="UniProtKB-UniRule"/>
</dbReference>
<dbReference type="InterPro" id="IPR036789">
    <property type="entry name" value="Ribosomal_uL6-like_a/b-dom_sf"/>
</dbReference>
<dbReference type="AlphaFoldDB" id="A0A0A7V240"/>
<comment type="subunit">
    <text evidence="6">Part of the 50S ribosomal subunit.</text>
</comment>
<dbReference type="Gene3D" id="3.90.930.12">
    <property type="entry name" value="Ribosomal protein L6, alpha-beta domain"/>
    <property type="match status" value="2"/>
</dbReference>
<evidence type="ECO:0000256" key="3">
    <source>
        <dbReference type="ARBA" id="ARBA00022884"/>
    </source>
</evidence>
<reference evidence="10 11" key="1">
    <citation type="journal article" date="2015" name="Genome Announc.">
        <title>Genome Sequence of Borrelia chilensis VA1, a South American Member of the Lyme Borreliosis Group.</title>
        <authorList>
            <person name="Huang W."/>
            <person name="Ojaimi C."/>
            <person name="Fallon J.T."/>
            <person name="Travisany D."/>
            <person name="Maass A."/>
            <person name="Ivanova L."/>
            <person name="Tomova A."/>
            <person name="Gonzalez-Acuna D."/>
            <person name="Godfrey H.P."/>
            <person name="Cabello F.C."/>
        </authorList>
    </citation>
    <scope>NUCLEOTIDE SEQUENCE [LARGE SCALE GENOMIC DNA]</scope>
    <source>
        <strain evidence="10 11">VA1</strain>
    </source>
</reference>
<feature type="domain" description="Large ribosomal subunit protein uL6 alpha-beta" evidence="9">
    <location>
        <begin position="91"/>
        <end position="164"/>
    </location>
</feature>